<feature type="compositionally biased region" description="Acidic residues" evidence="3">
    <location>
        <begin position="467"/>
        <end position="476"/>
    </location>
</feature>
<feature type="compositionally biased region" description="Polar residues" evidence="3">
    <location>
        <begin position="1561"/>
        <end position="1574"/>
    </location>
</feature>
<name>F8N2E6_NEUT8</name>
<dbReference type="GeneID" id="20825651"/>
<feature type="compositionally biased region" description="Polar residues" evidence="3">
    <location>
        <begin position="1317"/>
        <end position="1327"/>
    </location>
</feature>
<feature type="compositionally biased region" description="Basic residues" evidence="3">
    <location>
        <begin position="1576"/>
        <end position="1587"/>
    </location>
</feature>
<feature type="compositionally biased region" description="Polar residues" evidence="3">
    <location>
        <begin position="245"/>
        <end position="267"/>
    </location>
</feature>
<feature type="compositionally biased region" description="Basic residues" evidence="3">
    <location>
        <begin position="1"/>
        <end position="10"/>
    </location>
</feature>
<feature type="compositionally biased region" description="Polar residues" evidence="3">
    <location>
        <begin position="477"/>
        <end position="486"/>
    </location>
</feature>
<dbReference type="VEuPathDB" id="FungiDB:NEUTE1DRAFT_132511"/>
<protein>
    <submittedName>
        <fullName evidence="4">Uncharacterized protein</fullName>
    </submittedName>
</protein>
<gene>
    <name evidence="4" type="ORF">NEUTE1DRAFT_132511</name>
</gene>
<reference evidence="5" key="1">
    <citation type="journal article" date="2011" name="Genetics">
        <title>Massive changes in genome architecture accompany the transition to self-fertility in the filamentous fungus Neurospora tetrasperma.</title>
        <authorList>
            <person name="Ellison C.E."/>
            <person name="Stajich J.E."/>
            <person name="Jacobson D.J."/>
            <person name="Natvig D.O."/>
            <person name="Lapidus A."/>
            <person name="Foster B."/>
            <person name="Aerts A."/>
            <person name="Riley R."/>
            <person name="Lindquist E.A."/>
            <person name="Grigoriev I.V."/>
            <person name="Taylor J.W."/>
        </authorList>
    </citation>
    <scope>NUCLEOTIDE SEQUENCE [LARGE SCALE GENOMIC DNA]</scope>
    <source>
        <strain evidence="5">FGSC 2508 / P0657</strain>
    </source>
</reference>
<dbReference type="OrthoDB" id="5423926at2759"/>
<feature type="compositionally biased region" description="Polar residues" evidence="3">
    <location>
        <begin position="344"/>
        <end position="356"/>
    </location>
</feature>
<feature type="compositionally biased region" description="Basic and acidic residues" evidence="3">
    <location>
        <begin position="988"/>
        <end position="1005"/>
    </location>
</feature>
<feature type="region of interest" description="Disordered" evidence="3">
    <location>
        <begin position="988"/>
        <end position="1689"/>
    </location>
</feature>
<dbReference type="PANTHER" id="PTHR45093:SF2">
    <property type="entry name" value="LISH DOMAIN-CONTAINING PROTEIN"/>
    <property type="match status" value="1"/>
</dbReference>
<feature type="compositionally biased region" description="Low complexity" evidence="3">
    <location>
        <begin position="1360"/>
        <end position="1383"/>
    </location>
</feature>
<feature type="compositionally biased region" description="Polar residues" evidence="3">
    <location>
        <begin position="582"/>
        <end position="594"/>
    </location>
</feature>
<feature type="compositionally biased region" description="Low complexity" evidence="3">
    <location>
        <begin position="357"/>
        <end position="385"/>
    </location>
</feature>
<dbReference type="GO" id="GO:0005634">
    <property type="term" value="C:nucleus"/>
    <property type="evidence" value="ECO:0007669"/>
    <property type="project" value="UniProtKB-SubCell"/>
</dbReference>
<dbReference type="RefSeq" id="XP_009855260.1">
    <property type="nucleotide sequence ID" value="XM_009856958.1"/>
</dbReference>
<dbReference type="KEGG" id="nte:NEUTE1DRAFT132511"/>
<organism evidence="4 5">
    <name type="scientific">Neurospora tetrasperma (strain FGSC 2508 / ATCC MYA-4615 / P0657)</name>
    <dbReference type="NCBI Taxonomy" id="510951"/>
    <lineage>
        <taxon>Eukaryota</taxon>
        <taxon>Fungi</taxon>
        <taxon>Dikarya</taxon>
        <taxon>Ascomycota</taxon>
        <taxon>Pezizomycotina</taxon>
        <taxon>Sordariomycetes</taxon>
        <taxon>Sordariomycetidae</taxon>
        <taxon>Sordariales</taxon>
        <taxon>Sordariaceae</taxon>
        <taxon>Neurospora</taxon>
    </lineage>
</organism>
<feature type="compositionally biased region" description="Basic and acidic residues" evidence="3">
    <location>
        <begin position="1548"/>
        <end position="1559"/>
    </location>
</feature>
<feature type="compositionally biased region" description="Low complexity" evidence="3">
    <location>
        <begin position="15"/>
        <end position="30"/>
    </location>
</feature>
<dbReference type="HOGENOM" id="CLU_002643_0_0_1"/>
<evidence type="ECO:0000313" key="4">
    <source>
        <dbReference type="EMBL" id="EGO51618.1"/>
    </source>
</evidence>
<feature type="compositionally biased region" description="Polar residues" evidence="3">
    <location>
        <begin position="833"/>
        <end position="846"/>
    </location>
</feature>
<dbReference type="Proteomes" id="UP000008065">
    <property type="component" value="Unassembled WGS sequence"/>
</dbReference>
<feature type="compositionally biased region" description="Acidic residues" evidence="3">
    <location>
        <begin position="901"/>
        <end position="910"/>
    </location>
</feature>
<feature type="compositionally biased region" description="Low complexity" evidence="3">
    <location>
        <begin position="404"/>
        <end position="414"/>
    </location>
</feature>
<feature type="compositionally biased region" description="Basic and acidic residues" evidence="3">
    <location>
        <begin position="1524"/>
        <end position="1540"/>
    </location>
</feature>
<feature type="compositionally biased region" description="Polar residues" evidence="3">
    <location>
        <begin position="94"/>
        <end position="103"/>
    </location>
</feature>
<feature type="compositionally biased region" description="Low complexity" evidence="3">
    <location>
        <begin position="141"/>
        <end position="152"/>
    </location>
</feature>
<feature type="region of interest" description="Disordered" evidence="3">
    <location>
        <begin position="1"/>
        <end position="300"/>
    </location>
</feature>
<feature type="compositionally biased region" description="Basic and acidic residues" evidence="3">
    <location>
        <begin position="1128"/>
        <end position="1147"/>
    </location>
</feature>
<feature type="compositionally biased region" description="Low complexity" evidence="3">
    <location>
        <begin position="1099"/>
        <end position="1117"/>
    </location>
</feature>
<feature type="compositionally biased region" description="Polar residues" evidence="3">
    <location>
        <begin position="785"/>
        <end position="806"/>
    </location>
</feature>
<feature type="compositionally biased region" description="Polar residues" evidence="3">
    <location>
        <begin position="76"/>
        <end position="85"/>
    </location>
</feature>
<comment type="subcellular location">
    <subcellularLocation>
        <location evidence="1">Nucleus</location>
    </subcellularLocation>
</comment>
<feature type="compositionally biased region" description="Polar residues" evidence="3">
    <location>
        <begin position="760"/>
        <end position="769"/>
    </location>
</feature>
<feature type="compositionally biased region" description="Polar residues" evidence="3">
    <location>
        <begin position="58"/>
        <end position="68"/>
    </location>
</feature>
<feature type="compositionally biased region" description="Acidic residues" evidence="3">
    <location>
        <begin position="415"/>
        <end position="433"/>
    </location>
</feature>
<feature type="compositionally biased region" description="Polar residues" evidence="3">
    <location>
        <begin position="1465"/>
        <end position="1475"/>
    </location>
</feature>
<feature type="compositionally biased region" description="Low complexity" evidence="3">
    <location>
        <begin position="502"/>
        <end position="516"/>
    </location>
</feature>
<proteinExistence type="predicted"/>
<feature type="compositionally biased region" description="Polar residues" evidence="3">
    <location>
        <begin position="864"/>
        <end position="897"/>
    </location>
</feature>
<feature type="compositionally biased region" description="Low complexity" evidence="3">
    <location>
        <begin position="1039"/>
        <end position="1057"/>
    </location>
</feature>
<accession>F8N2E6</accession>
<evidence type="ECO:0000256" key="2">
    <source>
        <dbReference type="ARBA" id="ARBA00023242"/>
    </source>
</evidence>
<feature type="compositionally biased region" description="Low complexity" evidence="3">
    <location>
        <begin position="37"/>
        <end position="55"/>
    </location>
</feature>
<evidence type="ECO:0000313" key="5">
    <source>
        <dbReference type="Proteomes" id="UP000008065"/>
    </source>
</evidence>
<evidence type="ECO:0000256" key="3">
    <source>
        <dbReference type="SAM" id="MobiDB-lite"/>
    </source>
</evidence>
<feature type="compositionally biased region" description="Low complexity" evidence="3">
    <location>
        <begin position="1621"/>
        <end position="1639"/>
    </location>
</feature>
<evidence type="ECO:0000256" key="1">
    <source>
        <dbReference type="ARBA" id="ARBA00004123"/>
    </source>
</evidence>
<dbReference type="PANTHER" id="PTHR45093">
    <property type="entry name" value="TRANSCRIPTION ACTIVATOR MSS11"/>
    <property type="match status" value="1"/>
</dbReference>
<feature type="compositionally biased region" description="Polar residues" evidence="3">
    <location>
        <begin position="523"/>
        <end position="539"/>
    </location>
</feature>
<keyword evidence="2" id="KW-0539">Nucleus</keyword>
<dbReference type="EMBL" id="GL891382">
    <property type="protein sequence ID" value="EGO51618.1"/>
    <property type="molecule type" value="Genomic_DNA"/>
</dbReference>
<feature type="compositionally biased region" description="Low complexity" evidence="3">
    <location>
        <begin position="1660"/>
        <end position="1673"/>
    </location>
</feature>
<feature type="region of interest" description="Disordered" evidence="3">
    <location>
        <begin position="317"/>
        <end position="685"/>
    </location>
</feature>
<keyword evidence="5" id="KW-1185">Reference proteome</keyword>
<feature type="compositionally biased region" description="Polar residues" evidence="3">
    <location>
        <begin position="1225"/>
        <end position="1268"/>
    </location>
</feature>
<feature type="region of interest" description="Disordered" evidence="3">
    <location>
        <begin position="748"/>
        <end position="948"/>
    </location>
</feature>
<feature type="compositionally biased region" description="Low complexity" evidence="3">
    <location>
        <begin position="276"/>
        <end position="290"/>
    </location>
</feature>
<sequence>MFGSSRRHRPPNPPMTAATANPNAASAAAAVFKRNEAQQASNLSAAAAAAALRARPITPTNVAQVQTKRTVRRSASVASTRTNPDTHGRPSLRRTGSSSSMTERTFRSPSPHHRPDSRNSGRRQSQSIEDLPPVPELPRNVATTVGTAGTGAPQKSAHRKTQSLGVERVPSQKPGTDDGPSWFGPARVGDLSSVRRTDPAMASPPSSPPQVAMHQEDRPESRASSINFSYPARVRVGSPPVSPADTRSTTDFPAQDSQSAVQPQRSRGSLLLEAGTPSSTRPRASSASAADQALVYDPNSRRMIRRSDLLAVEHAIVAASQQPTRSKKKKHPPKAGTHLAQGTVGRTKSNIPTSDPTGNTGTATTTRTAPQVQVQAPVQQSPPVQDSRRETEEQLPSRFAVASPATAPRPTQQPQEEDWESEEEEEEEEEEGAFTDHHHPTTSTSMVVTTDGRPMVRRLPSIVREEPELEESESDETNTSRISSALDSIPSRQRIVSHIRSQSEQQPIQSSSQASQLPIRAASVSQKKNQPTRASSISPARQAHFGPVQDTLTVRHSPPPRSVSPRKSALKQPSPVRGPSPSDLSSEASWSTDRPVQRKKSVRVSFDDETQPAIAELAPKERSVSPPLASPTGIRRWANADLSATLDDEEATMKPRPALPSFGSVRNVRKPQLQEPKEGERPLRPIGDVAYAAPYTTPLPLSPVAESFGQSSDYAIGGMLQREREERVRSPANISRFREPLPPVVTLVEGNGYASDDSDGSTSLASEMTGSLYDYPSFMEPPQQPRRNSLSSPQTSPVKTAFQNRNAPAIDSGFVAQEEARRRNSAPNVPIISLTQPTPQESQNEAPNFFVEVPGGFPEDSDTSKSSATGVEQAIGQQTTGTQSQPASESESDNSSVYADAYEDLSEAEGEGYQSLNAVLDFPGANDPRQHEVHDNPSPPDPPRSLVPALSTATTAIGSYSGESPQEDDWERAKAYWRSLTAERRAQLEREAKEDAGIEGDREETSVPGEKPRRKKSIEKRTLERHALAVQMARQMMLEQQQQQQQQQQQPQQPPQEEQVRKKKAKGKAKETAASAPARVTAERSYQIKPGTKWEESEVPVVPAVSTMTMRTTMRSTPLQSKAAPVKDGPRFRKSLRSEPPADRRASCPDPAPVPATPQPTKREHRAASDAMLPAPRASTIRLANTHQLHIKRRDSTSSDSSFKRARASSAGQGLSAGGFPKSLRPNSPTAGSVDSRGNGTKLLTSLRATTPTNSNSRLDTPPSSRGTMGSAMGMGVGMRTTLRDSVANSGGRRSPGGMKMPTLGKKGGASGKKRTSIGSKFSSRFGDSSDEEDAGIASRFRSRFDESSDEDEVVPPVPVVSSGLRGSASAPVAAASRSMARGSMRDRQVSIAEEEEGGYNYRDGASNGDGNARGSVGSLGGHQKLSKTARLGSAIAPAQAGYDNDAAAGDEELRRTRSGRGQILPTSQTASNVGISDAPAAATEPHRPKRGLMSVFSRKKHHHQHVQESADAIARPEAPVESAVRRDTKLERSKAELKGLRNQGQVDQDRQVDVEERLQTPATIDTNNTSDVSPKSHHPRLHKRGSRMPSFSLPGRSEKAPSPVQEIMNEGGIPMPGFIRRSGTATAAATGGSLGTRSISGGSGHPNGPFAVGVGPRRASTATALSAAGTAGNERIPPVRSETPTGKKKKFGALRRMFGRSDNGSG</sequence>